<protein>
    <submittedName>
        <fullName evidence="1">Uncharacterized protein</fullName>
    </submittedName>
</protein>
<sequence>MSSTHHLSSQPPPHYALNRPITLLQAGLPSLPASTSTPKARGPTSHSLVLLLSSSSPLVRAATSPAATQPPSANASSGPNGTLQRAPAAAGLASTSPS</sequence>
<evidence type="ECO:0000313" key="2">
    <source>
        <dbReference type="Proteomes" id="UP001165186"/>
    </source>
</evidence>
<proteinExistence type="predicted"/>
<keyword evidence="2" id="KW-1185">Reference proteome</keyword>
<reference evidence="1" key="1">
    <citation type="submission" date="2024-09" db="EMBL/GenBank/DDBJ databases">
        <title>Draft Genome Sequences of Neofusicoccum parvum.</title>
        <authorList>
            <person name="Ashida A."/>
            <person name="Camagna M."/>
            <person name="Tanaka A."/>
            <person name="Takemoto D."/>
        </authorList>
    </citation>
    <scope>NUCLEOTIDE SEQUENCE</scope>
    <source>
        <strain evidence="1">PPO83</strain>
    </source>
</reference>
<comment type="caution">
    <text evidence="1">The sequence shown here is derived from an EMBL/GenBank/DDBJ whole genome shotgun (WGS) entry which is preliminary data.</text>
</comment>
<accession>A0ACB5RNT4</accession>
<gene>
    <name evidence="1" type="primary">g10049</name>
    <name evidence="1" type="ORF">NpPPO83_00010049</name>
</gene>
<name>A0ACB5RNT4_9PEZI</name>
<dbReference type="Proteomes" id="UP001165186">
    <property type="component" value="Unassembled WGS sequence"/>
</dbReference>
<dbReference type="EMBL" id="BSXG01000002">
    <property type="protein sequence ID" value="GME22180.1"/>
    <property type="molecule type" value="Genomic_DNA"/>
</dbReference>
<evidence type="ECO:0000313" key="1">
    <source>
        <dbReference type="EMBL" id="GME22180.1"/>
    </source>
</evidence>
<feature type="non-terminal residue" evidence="1">
    <location>
        <position position="98"/>
    </location>
</feature>
<organism evidence="1 2">
    <name type="scientific">Neofusicoccum parvum</name>
    <dbReference type="NCBI Taxonomy" id="310453"/>
    <lineage>
        <taxon>Eukaryota</taxon>
        <taxon>Fungi</taxon>
        <taxon>Dikarya</taxon>
        <taxon>Ascomycota</taxon>
        <taxon>Pezizomycotina</taxon>
        <taxon>Dothideomycetes</taxon>
        <taxon>Dothideomycetes incertae sedis</taxon>
        <taxon>Botryosphaeriales</taxon>
        <taxon>Botryosphaeriaceae</taxon>
        <taxon>Neofusicoccum</taxon>
    </lineage>
</organism>